<sequence length="142" mass="16304">MKTRKRSDRTKTRKRGKGNLRKTLRGGIFTSKSRKDSLMFILSLWEKIFNTFPSYNDIKLYWDKKNGTMPSKGEVEIVQAKLETEIKNPSKRNSLNLWENSDDGVFHANVYAKMPQPTNKSLSNDSKKGGPNSAEFEDISLN</sequence>
<protein>
    <submittedName>
        <fullName evidence="2">Uncharacterized protein</fullName>
    </submittedName>
</protein>
<dbReference type="AlphaFoldDB" id="A0A6C0HS41"/>
<accession>A0A6C0HS41</accession>
<proteinExistence type="predicted"/>
<dbReference type="EMBL" id="MN740009">
    <property type="protein sequence ID" value="QHT83412.1"/>
    <property type="molecule type" value="Genomic_DNA"/>
</dbReference>
<feature type="region of interest" description="Disordered" evidence="1">
    <location>
        <begin position="115"/>
        <end position="142"/>
    </location>
</feature>
<name>A0A6C0HS41_9ZZZZ</name>
<evidence type="ECO:0000313" key="2">
    <source>
        <dbReference type="EMBL" id="QHT83412.1"/>
    </source>
</evidence>
<reference evidence="2" key="1">
    <citation type="journal article" date="2020" name="Nature">
        <title>Giant virus diversity and host interactions through global metagenomics.</title>
        <authorList>
            <person name="Schulz F."/>
            <person name="Roux S."/>
            <person name="Paez-Espino D."/>
            <person name="Jungbluth S."/>
            <person name="Walsh D.A."/>
            <person name="Denef V.J."/>
            <person name="McMahon K.D."/>
            <person name="Konstantinidis K.T."/>
            <person name="Eloe-Fadrosh E.A."/>
            <person name="Kyrpides N.C."/>
            <person name="Woyke T."/>
        </authorList>
    </citation>
    <scope>NUCLEOTIDE SEQUENCE</scope>
    <source>
        <strain evidence="2">GVMAG-M-3300023184-167</strain>
    </source>
</reference>
<organism evidence="2">
    <name type="scientific">viral metagenome</name>
    <dbReference type="NCBI Taxonomy" id="1070528"/>
    <lineage>
        <taxon>unclassified sequences</taxon>
        <taxon>metagenomes</taxon>
        <taxon>organismal metagenomes</taxon>
    </lineage>
</organism>
<evidence type="ECO:0000256" key="1">
    <source>
        <dbReference type="SAM" id="MobiDB-lite"/>
    </source>
</evidence>